<accession>A0AAD9Z7G2</accession>
<feature type="repeat" description="ANK" evidence="4">
    <location>
        <begin position="103"/>
        <end position="129"/>
    </location>
</feature>
<evidence type="ECO:0000256" key="4">
    <source>
        <dbReference type="PROSITE-ProRule" id="PRU00023"/>
    </source>
</evidence>
<protein>
    <recommendedName>
        <fullName evidence="1">protein S-acyltransferase</fullName>
        <ecNumber evidence="1">2.3.1.225</ecNumber>
    </recommendedName>
</protein>
<keyword evidence="3 4" id="KW-0040">ANK repeat</keyword>
<reference evidence="6" key="1">
    <citation type="submission" date="2022-11" db="EMBL/GenBank/DDBJ databases">
        <title>Chromosomal genome sequence assembly and mating type (MAT) locus characterization of the leprose asexual lichenized fungus Lepraria neglecta (Nyl.) Erichsen.</title>
        <authorList>
            <person name="Allen J.L."/>
            <person name="Pfeffer B."/>
        </authorList>
    </citation>
    <scope>NUCLEOTIDE SEQUENCE</scope>
    <source>
        <strain evidence="6">Allen 5258</strain>
    </source>
</reference>
<keyword evidence="7" id="KW-1185">Reference proteome</keyword>
<evidence type="ECO:0000256" key="5">
    <source>
        <dbReference type="SAM" id="MobiDB-lite"/>
    </source>
</evidence>
<evidence type="ECO:0000256" key="3">
    <source>
        <dbReference type="ARBA" id="ARBA00023043"/>
    </source>
</evidence>
<dbReference type="Gene3D" id="1.25.40.20">
    <property type="entry name" value="Ankyrin repeat-containing domain"/>
    <property type="match status" value="1"/>
</dbReference>
<comment type="caution">
    <text evidence="6">The sequence shown here is derived from an EMBL/GenBank/DDBJ whole genome shotgun (WGS) entry which is preliminary data.</text>
</comment>
<dbReference type="Proteomes" id="UP001276659">
    <property type="component" value="Unassembled WGS sequence"/>
</dbReference>
<dbReference type="PROSITE" id="PS50297">
    <property type="entry name" value="ANK_REP_REGION"/>
    <property type="match status" value="3"/>
</dbReference>
<feature type="repeat" description="ANK" evidence="4">
    <location>
        <begin position="130"/>
        <end position="162"/>
    </location>
</feature>
<proteinExistence type="predicted"/>
<organism evidence="6 7">
    <name type="scientific">Lepraria neglecta</name>
    <dbReference type="NCBI Taxonomy" id="209136"/>
    <lineage>
        <taxon>Eukaryota</taxon>
        <taxon>Fungi</taxon>
        <taxon>Dikarya</taxon>
        <taxon>Ascomycota</taxon>
        <taxon>Pezizomycotina</taxon>
        <taxon>Lecanoromycetes</taxon>
        <taxon>OSLEUM clade</taxon>
        <taxon>Lecanoromycetidae</taxon>
        <taxon>Lecanorales</taxon>
        <taxon>Lecanorineae</taxon>
        <taxon>Stereocaulaceae</taxon>
        <taxon>Lepraria</taxon>
    </lineage>
</organism>
<sequence>MLADFTILKLFTSEVCFANWLSIYDPDKHEPDASTGKHPSPLYYAALLGLRDVAEALLDQDARLDVHEGELDSPLLAAVRGGYGDIVDLLLNRGDDVNQRSGNGDTPLARAAFYNNMQIVHIFLQHGANSAGTTLHWAAANGYEDVLRLLLENGADVNTRDADGRNALYYALFTEDSKRLLHHTAVMSDLEDMSLLLDLGASIEVMDGLGKTALHQVAADAIGMDDARECVLFFEGRELTDDSRDCRDEGVKDNSFIVCRNRDDLEPQDAGKSSSDDSPIRASRGMH</sequence>
<evidence type="ECO:0000313" key="6">
    <source>
        <dbReference type="EMBL" id="KAK3172326.1"/>
    </source>
</evidence>
<name>A0AAD9Z7G2_9LECA</name>
<dbReference type="InterPro" id="IPR002110">
    <property type="entry name" value="Ankyrin_rpt"/>
</dbReference>
<dbReference type="AlphaFoldDB" id="A0AAD9Z7G2"/>
<evidence type="ECO:0000256" key="2">
    <source>
        <dbReference type="ARBA" id="ARBA00022737"/>
    </source>
</evidence>
<feature type="region of interest" description="Disordered" evidence="5">
    <location>
        <begin position="262"/>
        <end position="287"/>
    </location>
</feature>
<evidence type="ECO:0000256" key="1">
    <source>
        <dbReference type="ARBA" id="ARBA00012210"/>
    </source>
</evidence>
<dbReference type="Pfam" id="PF12796">
    <property type="entry name" value="Ank_2"/>
    <property type="match status" value="1"/>
</dbReference>
<keyword evidence="2" id="KW-0677">Repeat</keyword>
<dbReference type="EMBL" id="JASNWA010000007">
    <property type="protein sequence ID" value="KAK3172326.1"/>
    <property type="molecule type" value="Genomic_DNA"/>
</dbReference>
<dbReference type="SUPFAM" id="SSF48403">
    <property type="entry name" value="Ankyrin repeat"/>
    <property type="match status" value="1"/>
</dbReference>
<evidence type="ECO:0000313" key="7">
    <source>
        <dbReference type="Proteomes" id="UP001276659"/>
    </source>
</evidence>
<feature type="repeat" description="ANK" evidence="4">
    <location>
        <begin position="70"/>
        <end position="102"/>
    </location>
</feature>
<dbReference type="SMART" id="SM00248">
    <property type="entry name" value="ANK"/>
    <property type="match status" value="5"/>
</dbReference>
<dbReference type="PROSITE" id="PS50088">
    <property type="entry name" value="ANK_REPEAT"/>
    <property type="match status" value="3"/>
</dbReference>
<dbReference type="PANTHER" id="PTHR24161">
    <property type="entry name" value="ANK_REP_REGION DOMAIN-CONTAINING PROTEIN-RELATED"/>
    <property type="match status" value="1"/>
</dbReference>
<dbReference type="InterPro" id="IPR036770">
    <property type="entry name" value="Ankyrin_rpt-contain_sf"/>
</dbReference>
<dbReference type="PRINTS" id="PR01415">
    <property type="entry name" value="ANKYRIN"/>
</dbReference>
<dbReference type="EC" id="2.3.1.225" evidence="1"/>
<dbReference type="PANTHER" id="PTHR24161:SF85">
    <property type="entry name" value="PALMITOYLTRANSFERASE HIP14"/>
    <property type="match status" value="1"/>
</dbReference>
<gene>
    <name evidence="6" type="ORF">OEA41_005647</name>
</gene>
<dbReference type="GO" id="GO:0019706">
    <property type="term" value="F:protein-cysteine S-palmitoyltransferase activity"/>
    <property type="evidence" value="ECO:0007669"/>
    <property type="project" value="UniProtKB-EC"/>
</dbReference>